<proteinExistence type="predicted"/>
<gene>
    <name evidence="1" type="ORF">SAMN04488090_1373</name>
</gene>
<protein>
    <submittedName>
        <fullName evidence="1">Uncharacterized protein</fullName>
    </submittedName>
</protein>
<dbReference type="SUPFAM" id="SSF56925">
    <property type="entry name" value="OMPA-like"/>
    <property type="match status" value="1"/>
</dbReference>
<sequence>MKLFFTGQAAYFVRDNLNRMKYFLPLLTFFLTAASLSAQTLQGNRFHSLSGNLSIALNTTESSLTPQSKYQTYNLGLQYVRGKFIRDNLAQGFGIDLGVGHIRIPATDYSMMSPSVSGYYLIRKYIAPSERVRVFGQLKAGLTYNPQLYDGKIETNIFGASGTAALGLTYFYRKNWALEALANVASLSVTHSRQQGEKVSTDADLSGTFGLSGFQIGVAKYFGSSSSSFEAPPKQSLYVIGQPYVAADLTGYIRSNVTDNKGFSLGVTAARFTSPSLALGIGVYGNYGNSEDFNSVKYSNWGASVRPYAEHYWPVSGKWTVWVNGGASLGYSQNKQEAASGTTFNRTTSTTFSLNPNVRPGIQYQLTPQWAIAAMVGILDFKGFSAKIEEGTTQTSSTKTTTYDITITPTYTLGNSGLSLRYFPGR</sequence>
<dbReference type="AlphaFoldDB" id="A0A1G9LDH2"/>
<dbReference type="EMBL" id="FNGS01000002">
    <property type="protein sequence ID" value="SDL60001.1"/>
    <property type="molecule type" value="Genomic_DNA"/>
</dbReference>
<dbReference type="InterPro" id="IPR011250">
    <property type="entry name" value="OMP/PagP_B-barrel"/>
</dbReference>
<evidence type="ECO:0000313" key="1">
    <source>
        <dbReference type="EMBL" id="SDL60001.1"/>
    </source>
</evidence>
<dbReference type="Proteomes" id="UP000198901">
    <property type="component" value="Unassembled WGS sequence"/>
</dbReference>
<reference evidence="1 2" key="1">
    <citation type="submission" date="2016-10" db="EMBL/GenBank/DDBJ databases">
        <authorList>
            <person name="de Groot N.N."/>
        </authorList>
    </citation>
    <scope>NUCLEOTIDE SEQUENCE [LARGE SCALE GENOMIC DNA]</scope>
    <source>
        <strain evidence="1 2">DSM 21668</strain>
    </source>
</reference>
<name>A0A1G9LDH2_9BACT</name>
<accession>A0A1G9LDH2</accession>
<keyword evidence="2" id="KW-1185">Reference proteome</keyword>
<organism evidence="1 2">
    <name type="scientific">Siphonobacter aquaeclarae</name>
    <dbReference type="NCBI Taxonomy" id="563176"/>
    <lineage>
        <taxon>Bacteria</taxon>
        <taxon>Pseudomonadati</taxon>
        <taxon>Bacteroidota</taxon>
        <taxon>Cytophagia</taxon>
        <taxon>Cytophagales</taxon>
        <taxon>Cytophagaceae</taxon>
        <taxon>Siphonobacter</taxon>
    </lineage>
</organism>
<evidence type="ECO:0000313" key="2">
    <source>
        <dbReference type="Proteomes" id="UP000198901"/>
    </source>
</evidence>
<dbReference type="Gene3D" id="2.40.160.20">
    <property type="match status" value="1"/>
</dbReference>